<name>A0A226EJY3_FOLCA</name>
<evidence type="ECO:0000256" key="1">
    <source>
        <dbReference type="SAM" id="MobiDB-lite"/>
    </source>
</evidence>
<evidence type="ECO:0000313" key="3">
    <source>
        <dbReference type="EMBL" id="OXA57314.1"/>
    </source>
</evidence>
<dbReference type="Proteomes" id="UP000198287">
    <property type="component" value="Unassembled WGS sequence"/>
</dbReference>
<proteinExistence type="predicted"/>
<feature type="chain" id="PRO_5012217738" evidence="2">
    <location>
        <begin position="22"/>
        <end position="144"/>
    </location>
</feature>
<keyword evidence="2" id="KW-0732">Signal</keyword>
<comment type="caution">
    <text evidence="3">The sequence shown here is derived from an EMBL/GenBank/DDBJ whole genome shotgun (WGS) entry which is preliminary data.</text>
</comment>
<feature type="compositionally biased region" description="Low complexity" evidence="1">
    <location>
        <begin position="49"/>
        <end position="69"/>
    </location>
</feature>
<keyword evidence="4" id="KW-1185">Reference proteome</keyword>
<dbReference type="AlphaFoldDB" id="A0A226EJY3"/>
<protein>
    <submittedName>
        <fullName evidence="3">Uncharacterized protein</fullName>
    </submittedName>
</protein>
<organism evidence="3 4">
    <name type="scientific">Folsomia candida</name>
    <name type="common">Springtail</name>
    <dbReference type="NCBI Taxonomy" id="158441"/>
    <lineage>
        <taxon>Eukaryota</taxon>
        <taxon>Metazoa</taxon>
        <taxon>Ecdysozoa</taxon>
        <taxon>Arthropoda</taxon>
        <taxon>Hexapoda</taxon>
        <taxon>Collembola</taxon>
        <taxon>Entomobryomorpha</taxon>
        <taxon>Isotomoidea</taxon>
        <taxon>Isotomidae</taxon>
        <taxon>Proisotominae</taxon>
        <taxon>Folsomia</taxon>
    </lineage>
</organism>
<reference evidence="3 4" key="1">
    <citation type="submission" date="2015-12" db="EMBL/GenBank/DDBJ databases">
        <title>The genome of Folsomia candida.</title>
        <authorList>
            <person name="Faddeeva A."/>
            <person name="Derks M.F."/>
            <person name="Anvar Y."/>
            <person name="Smit S."/>
            <person name="Van Straalen N."/>
            <person name="Roelofs D."/>
        </authorList>
    </citation>
    <scope>NUCLEOTIDE SEQUENCE [LARGE SCALE GENOMIC DNA]</scope>
    <source>
        <strain evidence="3 4">VU population</strain>
        <tissue evidence="3">Whole body</tissue>
    </source>
</reference>
<dbReference type="EMBL" id="LNIX01000003">
    <property type="protein sequence ID" value="OXA57314.1"/>
    <property type="molecule type" value="Genomic_DNA"/>
</dbReference>
<accession>A0A226EJY3</accession>
<feature type="region of interest" description="Disordered" evidence="1">
    <location>
        <begin position="49"/>
        <end position="70"/>
    </location>
</feature>
<gene>
    <name evidence="3" type="ORF">Fcan01_06465</name>
</gene>
<sequence>MAKFFVSLFLLYSLAVVGIRGQGTCVGGVPFCNSIQILTGQCATECARSSTTPQTPTSSRRPGRSTTPSASVCESGVQFCPTIPTNATVNATECNNGTAPLQLSYTTLGTLLQTGNATMAGLSAGMVSSLAQYFTTLGSTLSRQ</sequence>
<evidence type="ECO:0000313" key="4">
    <source>
        <dbReference type="Proteomes" id="UP000198287"/>
    </source>
</evidence>
<feature type="signal peptide" evidence="2">
    <location>
        <begin position="1"/>
        <end position="21"/>
    </location>
</feature>
<evidence type="ECO:0000256" key="2">
    <source>
        <dbReference type="SAM" id="SignalP"/>
    </source>
</evidence>